<gene>
    <name evidence="8" type="ORF">RHOBADRAFT_12394</name>
</gene>
<feature type="compositionally biased region" description="Basic residues" evidence="7">
    <location>
        <begin position="304"/>
        <end position="315"/>
    </location>
</feature>
<dbReference type="PROSITE" id="PS51450">
    <property type="entry name" value="LRR"/>
    <property type="match status" value="1"/>
</dbReference>
<dbReference type="OMA" id="VIWTCAS"/>
<evidence type="ECO:0000256" key="4">
    <source>
        <dbReference type="ARBA" id="ARBA00023242"/>
    </source>
</evidence>
<dbReference type="STRING" id="578459.A0A194S8G5"/>
<dbReference type="GO" id="GO:0030620">
    <property type="term" value="F:U2 snRNA binding"/>
    <property type="evidence" value="ECO:0007669"/>
    <property type="project" value="InterPro"/>
</dbReference>
<dbReference type="PANTHER" id="PTHR10552:SF6">
    <property type="entry name" value="U2 SMALL NUCLEAR RIBONUCLEOPROTEIN A"/>
    <property type="match status" value="1"/>
</dbReference>
<keyword evidence="4" id="KW-0539">Nucleus</keyword>
<proteinExistence type="inferred from homology"/>
<feature type="non-terminal residue" evidence="8">
    <location>
        <position position="1"/>
    </location>
</feature>
<evidence type="ECO:0000313" key="9">
    <source>
        <dbReference type="Proteomes" id="UP000053890"/>
    </source>
</evidence>
<dbReference type="PANTHER" id="PTHR10552">
    <property type="entry name" value="U2 SMALL NUCLEAR RIBONUCLEOPROTEIN A"/>
    <property type="match status" value="1"/>
</dbReference>
<evidence type="ECO:0000256" key="3">
    <source>
        <dbReference type="ARBA" id="ARBA00022737"/>
    </source>
</evidence>
<dbReference type="OrthoDB" id="433501at2759"/>
<reference evidence="8 9" key="1">
    <citation type="journal article" date="2015" name="Front. Microbiol.">
        <title>Genome sequence of the plant growth promoting endophytic yeast Rhodotorula graminis WP1.</title>
        <authorList>
            <person name="Firrincieli A."/>
            <person name="Otillar R."/>
            <person name="Salamov A."/>
            <person name="Schmutz J."/>
            <person name="Khan Z."/>
            <person name="Redman R.S."/>
            <person name="Fleck N.D."/>
            <person name="Lindquist E."/>
            <person name="Grigoriev I.V."/>
            <person name="Doty S.L."/>
        </authorList>
    </citation>
    <scope>NUCLEOTIDE SEQUENCE [LARGE SCALE GENOMIC DNA]</scope>
    <source>
        <strain evidence="8 9">WP1</strain>
    </source>
</reference>
<dbReference type="Pfam" id="PF14580">
    <property type="entry name" value="LRR_9"/>
    <property type="match status" value="1"/>
</dbReference>
<accession>A0A194S8G5</accession>
<evidence type="ECO:0000313" key="8">
    <source>
        <dbReference type="EMBL" id="KPV76864.1"/>
    </source>
</evidence>
<comment type="subcellular location">
    <subcellularLocation>
        <location evidence="1">Nucleus</location>
    </subcellularLocation>
</comment>
<comment type="similarity">
    <text evidence="5">Belongs to the U2 small nuclear ribonucleoprotein A family.</text>
</comment>
<evidence type="ECO:0000256" key="5">
    <source>
        <dbReference type="ARBA" id="ARBA00024196"/>
    </source>
</evidence>
<dbReference type="GeneID" id="28972542"/>
<evidence type="ECO:0000256" key="7">
    <source>
        <dbReference type="SAM" id="MobiDB-lite"/>
    </source>
</evidence>
<evidence type="ECO:0000256" key="6">
    <source>
        <dbReference type="ARBA" id="ARBA00024238"/>
    </source>
</evidence>
<dbReference type="InterPro" id="IPR001611">
    <property type="entry name" value="Leu-rich_rpt"/>
</dbReference>
<keyword evidence="9" id="KW-1185">Reference proteome</keyword>
<evidence type="ECO:0000256" key="1">
    <source>
        <dbReference type="ARBA" id="ARBA00004123"/>
    </source>
</evidence>
<dbReference type="InterPro" id="IPR044640">
    <property type="entry name" value="RU2A"/>
</dbReference>
<keyword evidence="2" id="KW-0433">Leucine-rich repeat</keyword>
<dbReference type="GO" id="GO:0000398">
    <property type="term" value="P:mRNA splicing, via spliceosome"/>
    <property type="evidence" value="ECO:0007669"/>
    <property type="project" value="InterPro"/>
</dbReference>
<keyword evidence="3" id="KW-0677">Repeat</keyword>
<evidence type="ECO:0000256" key="2">
    <source>
        <dbReference type="ARBA" id="ARBA00022614"/>
    </source>
</evidence>
<dbReference type="AlphaFoldDB" id="A0A194S8G5"/>
<dbReference type="EMBL" id="KQ474075">
    <property type="protein sequence ID" value="KPV76864.1"/>
    <property type="molecule type" value="Genomic_DNA"/>
</dbReference>
<feature type="compositionally biased region" description="Low complexity" evidence="7">
    <location>
        <begin position="333"/>
        <end position="351"/>
    </location>
</feature>
<dbReference type="InterPro" id="IPR032675">
    <property type="entry name" value="LRR_dom_sf"/>
</dbReference>
<protein>
    <recommendedName>
        <fullName evidence="6">U2 small nuclear ribonucleoprotein A'</fullName>
    </recommendedName>
</protein>
<sequence length="389" mass="42298">LDADLLARTPAYLSPLKERELDLRGHKIPAIENLAVTRDQLDSLDLTDNNIHQLANFPLLRRLSQLVLANNPVRSLSPSVPTALPNLRTLVLLNSAFPKDALATLGHTLAQCRKLEHLVVRGAPVATADHYKDWLVYRLAHLRSLDYERVTLRDRQHAKSLFETPSGDPTELHTAFLAAAAQGAQGAAPSLVPTGGARTFEPGVEPTEAAAAGKAGRLLTRDEKDRVRKAIEGAESVEEIRRLQRMLAQGFVCVLSLARSLPASRPLDTRHVLTHLGRSPRRPPRAQPDREGPAGPRQAEARQAGKRRRHARVAHSRPCGRATTRSVRVYDRAGPAGSSGASGRKAASSAAWHGGRERGASSGTRRCTVTSLRRCDCGLALERTRAGRP</sequence>
<dbReference type="RefSeq" id="XP_018272913.1">
    <property type="nucleotide sequence ID" value="XM_018412093.1"/>
</dbReference>
<organism evidence="8 9">
    <name type="scientific">Rhodotorula graminis (strain WP1)</name>
    <dbReference type="NCBI Taxonomy" id="578459"/>
    <lineage>
        <taxon>Eukaryota</taxon>
        <taxon>Fungi</taxon>
        <taxon>Dikarya</taxon>
        <taxon>Basidiomycota</taxon>
        <taxon>Pucciniomycotina</taxon>
        <taxon>Microbotryomycetes</taxon>
        <taxon>Sporidiobolales</taxon>
        <taxon>Sporidiobolaceae</taxon>
        <taxon>Rhodotorula</taxon>
    </lineage>
</organism>
<dbReference type="GO" id="GO:0005686">
    <property type="term" value="C:U2 snRNP"/>
    <property type="evidence" value="ECO:0007669"/>
    <property type="project" value="TreeGrafter"/>
</dbReference>
<name>A0A194S8G5_RHOGW</name>
<dbReference type="SUPFAM" id="SSF52058">
    <property type="entry name" value="L domain-like"/>
    <property type="match status" value="1"/>
</dbReference>
<feature type="region of interest" description="Disordered" evidence="7">
    <location>
        <begin position="269"/>
        <end position="367"/>
    </location>
</feature>
<dbReference type="Proteomes" id="UP000053890">
    <property type="component" value="Unassembled WGS sequence"/>
</dbReference>
<dbReference type="Gene3D" id="3.80.10.10">
    <property type="entry name" value="Ribonuclease Inhibitor"/>
    <property type="match status" value="1"/>
</dbReference>